<keyword evidence="10" id="KW-1185">Reference proteome</keyword>
<dbReference type="InterPro" id="IPR043519">
    <property type="entry name" value="NT_sf"/>
</dbReference>
<keyword evidence="7" id="KW-0460">Magnesium</keyword>
<dbReference type="InterPro" id="IPR041633">
    <property type="entry name" value="Polbeta"/>
</dbReference>
<evidence type="ECO:0000313" key="10">
    <source>
        <dbReference type="Proteomes" id="UP000231879"/>
    </source>
</evidence>
<evidence type="ECO:0000256" key="3">
    <source>
        <dbReference type="ARBA" id="ARBA00022695"/>
    </source>
</evidence>
<dbReference type="EMBL" id="NPDS01000010">
    <property type="protein sequence ID" value="PJZ55722.1"/>
    <property type="molecule type" value="Genomic_DNA"/>
</dbReference>
<dbReference type="Gene3D" id="3.30.460.10">
    <property type="entry name" value="Beta Polymerase, domain 2"/>
    <property type="match status" value="1"/>
</dbReference>
<name>A0ABX4NJ75_9LEPT</name>
<comment type="caution">
    <text evidence="9">The sequence shown here is derived from an EMBL/GenBank/DDBJ whole genome shotgun (WGS) entry which is preliminary data.</text>
</comment>
<comment type="cofactor">
    <cofactor evidence="1">
        <name>Mg(2+)</name>
        <dbReference type="ChEBI" id="CHEBI:18420"/>
    </cofactor>
</comment>
<protein>
    <submittedName>
        <fullName evidence="9">Nucleotidyltransferase</fullName>
    </submittedName>
</protein>
<evidence type="ECO:0000256" key="2">
    <source>
        <dbReference type="ARBA" id="ARBA00022679"/>
    </source>
</evidence>
<keyword evidence="6" id="KW-0067">ATP-binding</keyword>
<dbReference type="PANTHER" id="PTHR33571:SF14">
    <property type="entry name" value="PROTEIN ADENYLYLTRANSFERASE MJ0435-RELATED"/>
    <property type="match status" value="1"/>
</dbReference>
<reference evidence="9 10" key="1">
    <citation type="submission" date="2017-07" db="EMBL/GenBank/DDBJ databases">
        <title>Leptospira spp. isolated from tropical soils.</title>
        <authorList>
            <person name="Thibeaux R."/>
            <person name="Iraola G."/>
            <person name="Ferres I."/>
            <person name="Bierque E."/>
            <person name="Girault D."/>
            <person name="Soupe-Gilbert M.-E."/>
            <person name="Picardeau M."/>
            <person name="Goarant C."/>
        </authorList>
    </citation>
    <scope>NUCLEOTIDE SEQUENCE [LARGE SCALE GENOMIC DNA]</scope>
    <source>
        <strain evidence="9 10">FH4-C-A1</strain>
    </source>
</reference>
<dbReference type="Proteomes" id="UP000231879">
    <property type="component" value="Unassembled WGS sequence"/>
</dbReference>
<organism evidence="9 10">
    <name type="scientific">Leptospira barantonii</name>
    <dbReference type="NCBI Taxonomy" id="2023184"/>
    <lineage>
        <taxon>Bacteria</taxon>
        <taxon>Pseudomonadati</taxon>
        <taxon>Spirochaetota</taxon>
        <taxon>Spirochaetia</taxon>
        <taxon>Leptospirales</taxon>
        <taxon>Leptospiraceae</taxon>
        <taxon>Leptospira</taxon>
    </lineage>
</organism>
<evidence type="ECO:0000256" key="1">
    <source>
        <dbReference type="ARBA" id="ARBA00001946"/>
    </source>
</evidence>
<keyword evidence="3" id="KW-0548">Nucleotidyltransferase</keyword>
<proteinExistence type="predicted"/>
<evidence type="ECO:0000259" key="8">
    <source>
        <dbReference type="Pfam" id="PF18765"/>
    </source>
</evidence>
<sequence>MTSSQVQQALSSYKEELVELGVEKLFLFGSVARKDNQETSDIDILVKFHSGKKNFDNFMNLSFRLEDILRTPVDLLTEDSLTGEMKGSILAEALPIEI</sequence>
<evidence type="ECO:0000313" key="9">
    <source>
        <dbReference type="EMBL" id="PJZ55722.1"/>
    </source>
</evidence>
<feature type="domain" description="Polymerase beta nucleotidyltransferase" evidence="8">
    <location>
        <begin position="21"/>
        <end position="91"/>
    </location>
</feature>
<evidence type="ECO:0000256" key="4">
    <source>
        <dbReference type="ARBA" id="ARBA00022723"/>
    </source>
</evidence>
<dbReference type="SUPFAM" id="SSF81301">
    <property type="entry name" value="Nucleotidyltransferase"/>
    <property type="match status" value="1"/>
</dbReference>
<keyword evidence="2" id="KW-0808">Transferase</keyword>
<evidence type="ECO:0000256" key="5">
    <source>
        <dbReference type="ARBA" id="ARBA00022741"/>
    </source>
</evidence>
<evidence type="ECO:0000256" key="7">
    <source>
        <dbReference type="ARBA" id="ARBA00022842"/>
    </source>
</evidence>
<evidence type="ECO:0000256" key="6">
    <source>
        <dbReference type="ARBA" id="ARBA00022840"/>
    </source>
</evidence>
<dbReference type="CDD" id="cd05403">
    <property type="entry name" value="NT_KNTase_like"/>
    <property type="match status" value="1"/>
</dbReference>
<keyword evidence="5" id="KW-0547">Nucleotide-binding</keyword>
<dbReference type="Pfam" id="PF18765">
    <property type="entry name" value="Polbeta"/>
    <property type="match status" value="1"/>
</dbReference>
<keyword evidence="4" id="KW-0479">Metal-binding</keyword>
<gene>
    <name evidence="9" type="ORF">CH367_19660</name>
</gene>
<dbReference type="InterPro" id="IPR052038">
    <property type="entry name" value="Type-VII_TA_antitoxin"/>
</dbReference>
<accession>A0ABX4NJ75</accession>
<dbReference type="PANTHER" id="PTHR33571">
    <property type="entry name" value="SSL8005 PROTEIN"/>
    <property type="match status" value="1"/>
</dbReference>